<organism evidence="2 3">
    <name type="scientific">Sphagnum jensenii</name>
    <dbReference type="NCBI Taxonomy" id="128206"/>
    <lineage>
        <taxon>Eukaryota</taxon>
        <taxon>Viridiplantae</taxon>
        <taxon>Streptophyta</taxon>
        <taxon>Embryophyta</taxon>
        <taxon>Bryophyta</taxon>
        <taxon>Sphagnophytina</taxon>
        <taxon>Sphagnopsida</taxon>
        <taxon>Sphagnales</taxon>
        <taxon>Sphagnaceae</taxon>
        <taxon>Sphagnum</taxon>
    </lineage>
</organism>
<reference evidence="2" key="1">
    <citation type="submission" date="2024-03" db="EMBL/GenBank/DDBJ databases">
        <authorList>
            <consortium name="ELIXIR-Norway"/>
            <consortium name="Elixir Norway"/>
        </authorList>
    </citation>
    <scope>NUCLEOTIDE SEQUENCE</scope>
</reference>
<dbReference type="Pfam" id="PF24804">
    <property type="entry name" value="DUF7705"/>
    <property type="match status" value="1"/>
</dbReference>
<evidence type="ECO:0000259" key="1">
    <source>
        <dbReference type="Pfam" id="PF24804"/>
    </source>
</evidence>
<accession>A0ABP1BET5</accession>
<dbReference type="EMBL" id="OZ023704">
    <property type="protein sequence ID" value="CAK9873881.1"/>
    <property type="molecule type" value="Genomic_DNA"/>
</dbReference>
<dbReference type="InterPro" id="IPR056122">
    <property type="entry name" value="DUF7705"/>
</dbReference>
<sequence>MACDPYSNPQAQEIVQLLPHPEWAVHGYPTKQGDGWVGDSRTWTLDVGALSNCLYFYQDPGTEQAIRSWPSINVGTEMFNADDSDTAEWTVSDFDVLIP</sequence>
<evidence type="ECO:0000313" key="2">
    <source>
        <dbReference type="EMBL" id="CAK9873881.1"/>
    </source>
</evidence>
<feature type="domain" description="DUF7705" evidence="1">
    <location>
        <begin position="2"/>
        <end position="98"/>
    </location>
</feature>
<evidence type="ECO:0000313" key="3">
    <source>
        <dbReference type="Proteomes" id="UP001497522"/>
    </source>
</evidence>
<gene>
    <name evidence="2" type="ORF">CSSPJE1EN2_LOCUS16353</name>
</gene>
<keyword evidence="3" id="KW-1185">Reference proteome</keyword>
<protein>
    <recommendedName>
        <fullName evidence="1">DUF7705 domain-containing protein</fullName>
    </recommendedName>
</protein>
<dbReference type="PANTHER" id="PTHR33916:SF1">
    <property type="entry name" value="EXPANSIN-LIKE EG45 DOMAIN-CONTAINING PROTEIN"/>
    <property type="match status" value="1"/>
</dbReference>
<name>A0ABP1BET5_9BRYO</name>
<dbReference type="Proteomes" id="UP001497522">
    <property type="component" value="Chromosome 3"/>
</dbReference>
<proteinExistence type="predicted"/>
<dbReference type="PANTHER" id="PTHR33916">
    <property type="entry name" value="EXPANSIN-LIKE EG45 DOMAIN-CONTAINING PROTEIN"/>
    <property type="match status" value="1"/>
</dbReference>